<reference evidence="6 7" key="1">
    <citation type="submission" date="2015-09" db="EMBL/GenBank/DDBJ databases">
        <title>Draft genome of the parasitic nematode Teladorsagia circumcincta isolate WARC Sus (inbred).</title>
        <authorList>
            <person name="Mitreva M."/>
        </authorList>
    </citation>
    <scope>NUCLEOTIDE SEQUENCE [LARGE SCALE GENOMIC DNA]</scope>
    <source>
        <strain evidence="6 7">S</strain>
    </source>
</reference>
<evidence type="ECO:0000256" key="1">
    <source>
        <dbReference type="ARBA" id="ARBA00022741"/>
    </source>
</evidence>
<comment type="catalytic activity">
    <reaction evidence="5">
        <text>ATP + H2O = ADP + phosphate + H(+)</text>
        <dbReference type="Rhea" id="RHEA:13065"/>
        <dbReference type="ChEBI" id="CHEBI:15377"/>
        <dbReference type="ChEBI" id="CHEBI:15378"/>
        <dbReference type="ChEBI" id="CHEBI:30616"/>
        <dbReference type="ChEBI" id="CHEBI:43474"/>
        <dbReference type="ChEBI" id="CHEBI:456216"/>
        <dbReference type="EC" id="3.6.4.13"/>
    </reaction>
</comment>
<dbReference type="EMBL" id="KZ405442">
    <property type="protein sequence ID" value="PIO53855.1"/>
    <property type="molecule type" value="Genomic_DNA"/>
</dbReference>
<dbReference type="GO" id="GO:0003724">
    <property type="term" value="F:RNA helicase activity"/>
    <property type="evidence" value="ECO:0007669"/>
    <property type="project" value="UniProtKB-EC"/>
</dbReference>
<organism evidence="6 7">
    <name type="scientific">Teladorsagia circumcincta</name>
    <name type="common">Brown stomach worm</name>
    <name type="synonym">Ostertagia circumcincta</name>
    <dbReference type="NCBI Taxonomy" id="45464"/>
    <lineage>
        <taxon>Eukaryota</taxon>
        <taxon>Metazoa</taxon>
        <taxon>Ecdysozoa</taxon>
        <taxon>Nematoda</taxon>
        <taxon>Chromadorea</taxon>
        <taxon>Rhabditida</taxon>
        <taxon>Rhabditina</taxon>
        <taxon>Rhabditomorpha</taxon>
        <taxon>Strongyloidea</taxon>
        <taxon>Trichostrongylidae</taxon>
        <taxon>Teladorsagia</taxon>
    </lineage>
</organism>
<dbReference type="InterPro" id="IPR027417">
    <property type="entry name" value="P-loop_NTPase"/>
</dbReference>
<dbReference type="GO" id="GO:0000965">
    <property type="term" value="P:mitochondrial RNA 3'-end processing"/>
    <property type="evidence" value="ECO:0007669"/>
    <property type="project" value="TreeGrafter"/>
</dbReference>
<dbReference type="Gene3D" id="3.40.50.300">
    <property type="entry name" value="P-loop containing nucleotide triphosphate hydrolases"/>
    <property type="match status" value="1"/>
</dbReference>
<dbReference type="GO" id="GO:0045025">
    <property type="term" value="C:mitochondrial degradosome"/>
    <property type="evidence" value="ECO:0007669"/>
    <property type="project" value="TreeGrafter"/>
</dbReference>
<protein>
    <recommendedName>
        <fullName evidence="8">Helicase C-terminal domain-containing protein</fullName>
    </recommendedName>
</protein>
<dbReference type="PANTHER" id="PTHR12131:SF1">
    <property type="entry name" value="ATP-DEPENDENT RNA HELICASE SUPV3L1, MITOCHONDRIAL-RELATED"/>
    <property type="match status" value="1"/>
</dbReference>
<name>A0A2G9T7D6_TELCI</name>
<evidence type="ECO:0000256" key="5">
    <source>
        <dbReference type="ARBA" id="ARBA00047984"/>
    </source>
</evidence>
<dbReference type="GO" id="GO:0016787">
    <property type="term" value="F:hydrolase activity"/>
    <property type="evidence" value="ECO:0007669"/>
    <property type="project" value="UniProtKB-KW"/>
</dbReference>
<dbReference type="InterPro" id="IPR050699">
    <property type="entry name" value="RNA-DNA_Helicase"/>
</dbReference>
<feature type="non-terminal residue" evidence="6">
    <location>
        <position position="1"/>
    </location>
</feature>
<gene>
    <name evidence="6" type="ORF">TELCIR_24794</name>
</gene>
<evidence type="ECO:0000256" key="3">
    <source>
        <dbReference type="ARBA" id="ARBA00022806"/>
    </source>
</evidence>
<keyword evidence="4" id="KW-0067">ATP-binding</keyword>
<dbReference type="Proteomes" id="UP000230423">
    <property type="component" value="Unassembled WGS sequence"/>
</dbReference>
<evidence type="ECO:0000256" key="2">
    <source>
        <dbReference type="ARBA" id="ARBA00022801"/>
    </source>
</evidence>
<evidence type="ECO:0000313" key="6">
    <source>
        <dbReference type="EMBL" id="PIO53855.1"/>
    </source>
</evidence>
<keyword evidence="7" id="KW-1185">Reference proteome</keyword>
<evidence type="ECO:0008006" key="8">
    <source>
        <dbReference type="Google" id="ProtNLM"/>
    </source>
</evidence>
<evidence type="ECO:0000313" key="7">
    <source>
        <dbReference type="Proteomes" id="UP000230423"/>
    </source>
</evidence>
<dbReference type="SUPFAM" id="SSF52540">
    <property type="entry name" value="P-loop containing nucleoside triphosphate hydrolases"/>
    <property type="match status" value="1"/>
</dbReference>
<dbReference type="PANTHER" id="PTHR12131">
    <property type="entry name" value="ATP-DEPENDENT RNA AND DNA HELICASE"/>
    <property type="match status" value="1"/>
</dbReference>
<keyword evidence="2" id="KW-0378">Hydrolase</keyword>
<sequence length="94" mass="10189">LLFDLIQVRYYERKSSLTIANQGLGSLDNVQPGDCIVCFSRKAIYSITKSLEKLGVKPAVIYGDLPPGTKLAQAAKFNDPNDPCNVLVCVTSAI</sequence>
<keyword evidence="1" id="KW-0547">Nucleotide-binding</keyword>
<dbReference type="AlphaFoldDB" id="A0A2G9T7D6"/>
<dbReference type="GO" id="GO:0005524">
    <property type="term" value="F:ATP binding"/>
    <property type="evidence" value="ECO:0007669"/>
    <property type="project" value="UniProtKB-KW"/>
</dbReference>
<dbReference type="OrthoDB" id="6692397at2759"/>
<proteinExistence type="predicted"/>
<keyword evidence="3" id="KW-0347">Helicase</keyword>
<evidence type="ECO:0000256" key="4">
    <source>
        <dbReference type="ARBA" id="ARBA00022840"/>
    </source>
</evidence>
<accession>A0A2G9T7D6</accession>